<keyword evidence="3" id="KW-1185">Reference proteome</keyword>
<dbReference type="RefSeq" id="XP_053028229.1">
    <property type="nucleotide sequence ID" value="XM_053164242.1"/>
</dbReference>
<accession>A0ABY7D4Y3</accession>
<evidence type="ECO:0000313" key="3">
    <source>
        <dbReference type="Proteomes" id="UP001164743"/>
    </source>
</evidence>
<reference evidence="2" key="1">
    <citation type="submission" date="2022-10" db="EMBL/GenBank/DDBJ databases">
        <title>Puccinia triticina Genome sequencing and assembly.</title>
        <authorList>
            <person name="Li C."/>
        </authorList>
    </citation>
    <scope>NUCLEOTIDE SEQUENCE</scope>
    <source>
        <strain evidence="2">Pt15</strain>
    </source>
</reference>
<dbReference type="EMBL" id="CP110437">
    <property type="protein sequence ID" value="WAQ92674.1"/>
    <property type="molecule type" value="Genomic_DNA"/>
</dbReference>
<feature type="transmembrane region" description="Helical" evidence="1">
    <location>
        <begin position="47"/>
        <end position="64"/>
    </location>
</feature>
<organism evidence="2 3">
    <name type="scientific">Puccinia triticina</name>
    <dbReference type="NCBI Taxonomy" id="208348"/>
    <lineage>
        <taxon>Eukaryota</taxon>
        <taxon>Fungi</taxon>
        <taxon>Dikarya</taxon>
        <taxon>Basidiomycota</taxon>
        <taxon>Pucciniomycotina</taxon>
        <taxon>Pucciniomycetes</taxon>
        <taxon>Pucciniales</taxon>
        <taxon>Pucciniaceae</taxon>
        <taxon>Puccinia</taxon>
    </lineage>
</organism>
<name>A0ABY7D4Y3_9BASI</name>
<dbReference type="GeneID" id="77805137"/>
<protein>
    <submittedName>
        <fullName evidence="2">Uncharacterized protein</fullName>
    </submittedName>
</protein>
<sequence length="98" mass="10802">MVSDTLSTEEIVQCTRKAQIDGTLAGIASGLATTAISTRFIKLQPKIYSLIGLSSGILVAYYYSTAALEKNLKTKEYHKRMLISSELEAFKDELPLKN</sequence>
<keyword evidence="1" id="KW-0812">Transmembrane</keyword>
<evidence type="ECO:0000256" key="1">
    <source>
        <dbReference type="SAM" id="Phobius"/>
    </source>
</evidence>
<keyword evidence="1" id="KW-1133">Transmembrane helix</keyword>
<keyword evidence="1" id="KW-0472">Membrane</keyword>
<evidence type="ECO:0000313" key="2">
    <source>
        <dbReference type="EMBL" id="WAQ92674.1"/>
    </source>
</evidence>
<dbReference type="Proteomes" id="UP001164743">
    <property type="component" value="Chromosome 17A"/>
</dbReference>
<gene>
    <name evidence="2" type="ORF">PtA15_17A156</name>
</gene>
<proteinExistence type="predicted"/>